<dbReference type="InterPro" id="IPR015422">
    <property type="entry name" value="PyrdxlP-dep_Trfase_small"/>
</dbReference>
<dbReference type="SUPFAM" id="SSF53383">
    <property type="entry name" value="PLP-dependent transferases"/>
    <property type="match status" value="1"/>
</dbReference>
<dbReference type="GO" id="GO:0000271">
    <property type="term" value="P:polysaccharide biosynthetic process"/>
    <property type="evidence" value="ECO:0007669"/>
    <property type="project" value="TreeGrafter"/>
</dbReference>
<dbReference type="Pfam" id="PF01041">
    <property type="entry name" value="DegT_DnrJ_EryC1"/>
    <property type="match status" value="1"/>
</dbReference>
<name>A0A7C1VWZ4_DESA2</name>
<dbReference type="Proteomes" id="UP000885738">
    <property type="component" value="Unassembled WGS sequence"/>
</dbReference>
<dbReference type="GO" id="GO:0030170">
    <property type="term" value="F:pyridoxal phosphate binding"/>
    <property type="evidence" value="ECO:0007669"/>
    <property type="project" value="TreeGrafter"/>
</dbReference>
<dbReference type="Gene3D" id="3.90.1150.10">
    <property type="entry name" value="Aspartate Aminotransferase, domain 1"/>
    <property type="match status" value="1"/>
</dbReference>
<reference evidence="2" key="1">
    <citation type="journal article" date="2020" name="mSystems">
        <title>Genome- and Community-Level Interaction Insights into Carbon Utilization and Element Cycling Functions of Hydrothermarchaeota in Hydrothermal Sediment.</title>
        <authorList>
            <person name="Zhou Z."/>
            <person name="Liu Y."/>
            <person name="Xu W."/>
            <person name="Pan J."/>
            <person name="Luo Z.H."/>
            <person name="Li M."/>
        </authorList>
    </citation>
    <scope>NUCLEOTIDE SEQUENCE [LARGE SCALE GENOMIC DNA]</scope>
    <source>
        <strain evidence="2">HyVt-389</strain>
    </source>
</reference>
<dbReference type="PANTHER" id="PTHR30244:SF34">
    <property type="entry name" value="DTDP-4-AMINO-4,6-DIDEOXYGALACTOSE TRANSAMINASE"/>
    <property type="match status" value="1"/>
</dbReference>
<evidence type="ECO:0000313" key="2">
    <source>
        <dbReference type="EMBL" id="HEC67966.1"/>
    </source>
</evidence>
<dbReference type="PANTHER" id="PTHR30244">
    <property type="entry name" value="TRANSAMINASE"/>
    <property type="match status" value="1"/>
</dbReference>
<evidence type="ECO:0008006" key="3">
    <source>
        <dbReference type="Google" id="ProtNLM"/>
    </source>
</evidence>
<dbReference type="AlphaFoldDB" id="A0A7C1VWZ4"/>
<accession>A0A7C1VWZ4</accession>
<dbReference type="InterPro" id="IPR000653">
    <property type="entry name" value="DegT/StrS_aminotransferase"/>
</dbReference>
<comment type="caution">
    <text evidence="2">The sequence shown here is derived from an EMBL/GenBank/DDBJ whole genome shotgun (WGS) entry which is preliminary data.</text>
</comment>
<dbReference type="InterPro" id="IPR015424">
    <property type="entry name" value="PyrdxlP-dep_Trfase"/>
</dbReference>
<comment type="similarity">
    <text evidence="1">Belongs to the DegT/DnrJ/EryC1 family.</text>
</comment>
<protein>
    <recommendedName>
        <fullName evidence="3">DegT/DnrJ/EryC1/StrS aminotransferase family protein</fullName>
    </recommendedName>
</protein>
<dbReference type="GO" id="GO:0008483">
    <property type="term" value="F:transaminase activity"/>
    <property type="evidence" value="ECO:0007669"/>
    <property type="project" value="TreeGrafter"/>
</dbReference>
<proteinExistence type="inferred from homology"/>
<gene>
    <name evidence="2" type="ORF">ENI35_04035</name>
</gene>
<evidence type="ECO:0000256" key="1">
    <source>
        <dbReference type="ARBA" id="ARBA00037999"/>
    </source>
</evidence>
<dbReference type="EMBL" id="DRIH01000137">
    <property type="protein sequence ID" value="HEC67966.1"/>
    <property type="molecule type" value="Genomic_DNA"/>
</dbReference>
<sequence>MKLRTKGIRNSFIEELKERGIGTSVHFIPLYRFPFYRENFHYDPSDFPNCEWVYERAVSLPIYPGMTDKEVDYVIENIIDVVRKVS</sequence>
<organism evidence="2">
    <name type="scientific">Desulfofervidus auxilii</name>
    <dbReference type="NCBI Taxonomy" id="1621989"/>
    <lineage>
        <taxon>Bacteria</taxon>
        <taxon>Pseudomonadati</taxon>
        <taxon>Thermodesulfobacteriota</taxon>
        <taxon>Candidatus Desulfofervidia</taxon>
        <taxon>Candidatus Desulfofervidales</taxon>
        <taxon>Candidatus Desulfofervidaceae</taxon>
        <taxon>Candidatus Desulfofervidus</taxon>
    </lineage>
</organism>